<name>A0A9D2M9A3_9FIRM</name>
<comment type="caution">
    <text evidence="1">The sequence shown here is derived from an EMBL/GenBank/DDBJ whole genome shotgun (WGS) entry which is preliminary data.</text>
</comment>
<proteinExistence type="predicted"/>
<sequence>MLYYSSGIGENKICVRANLSPDTVLYLFEHIRTNEMWFSFTEDKIFGLPDADGRMQVTKVRIAHGDPSKRKLPWYIEVTNGTGIGQKNKVGGTYMQAGSFVEQAQVHISLSDRDIFQFFSRTTRFIAAWEAAVCPSLVSRGHKAIQANIRAGQGG</sequence>
<evidence type="ECO:0000313" key="1">
    <source>
        <dbReference type="EMBL" id="HJB42683.1"/>
    </source>
</evidence>
<dbReference type="EMBL" id="DWYG01000157">
    <property type="protein sequence ID" value="HJB42683.1"/>
    <property type="molecule type" value="Genomic_DNA"/>
</dbReference>
<dbReference type="Proteomes" id="UP000886803">
    <property type="component" value="Unassembled WGS sequence"/>
</dbReference>
<gene>
    <name evidence="1" type="ORF">H9945_09320</name>
</gene>
<accession>A0A9D2M9A3</accession>
<reference evidence="1" key="1">
    <citation type="journal article" date="2021" name="PeerJ">
        <title>Extensive microbial diversity within the chicken gut microbiome revealed by metagenomics and culture.</title>
        <authorList>
            <person name="Gilroy R."/>
            <person name="Ravi A."/>
            <person name="Getino M."/>
            <person name="Pursley I."/>
            <person name="Horton D.L."/>
            <person name="Alikhan N.F."/>
            <person name="Baker D."/>
            <person name="Gharbi K."/>
            <person name="Hall N."/>
            <person name="Watson M."/>
            <person name="Adriaenssens E.M."/>
            <person name="Foster-Nyarko E."/>
            <person name="Jarju S."/>
            <person name="Secka A."/>
            <person name="Antonio M."/>
            <person name="Oren A."/>
            <person name="Chaudhuri R.R."/>
            <person name="La Ragione R."/>
            <person name="Hildebrand F."/>
            <person name="Pallen M.J."/>
        </authorList>
    </citation>
    <scope>NUCLEOTIDE SEQUENCE</scope>
    <source>
        <strain evidence="1">ChiBcec8-13705</strain>
    </source>
</reference>
<organism evidence="1 2">
    <name type="scientific">Candidatus Gemmiger avicola</name>
    <dbReference type="NCBI Taxonomy" id="2838605"/>
    <lineage>
        <taxon>Bacteria</taxon>
        <taxon>Bacillati</taxon>
        <taxon>Bacillota</taxon>
        <taxon>Clostridia</taxon>
        <taxon>Eubacteriales</taxon>
        <taxon>Gemmiger</taxon>
    </lineage>
</organism>
<protein>
    <submittedName>
        <fullName evidence="1">Uncharacterized protein</fullName>
    </submittedName>
</protein>
<evidence type="ECO:0000313" key="2">
    <source>
        <dbReference type="Proteomes" id="UP000886803"/>
    </source>
</evidence>
<dbReference type="AlphaFoldDB" id="A0A9D2M9A3"/>
<reference evidence="1" key="2">
    <citation type="submission" date="2021-04" db="EMBL/GenBank/DDBJ databases">
        <authorList>
            <person name="Gilroy R."/>
        </authorList>
    </citation>
    <scope>NUCLEOTIDE SEQUENCE</scope>
    <source>
        <strain evidence="1">ChiBcec8-13705</strain>
    </source>
</reference>